<dbReference type="AlphaFoldDB" id="A0A183PEL9"/>
<gene>
    <name evidence="2" type="ORF">SMTD_LOCUS12805</name>
</gene>
<proteinExistence type="predicted"/>
<feature type="compositionally biased region" description="Basic and acidic residues" evidence="1">
    <location>
        <begin position="93"/>
        <end position="102"/>
    </location>
</feature>
<feature type="region of interest" description="Disordered" evidence="1">
    <location>
        <begin position="77"/>
        <end position="102"/>
    </location>
</feature>
<evidence type="ECO:0000256" key="1">
    <source>
        <dbReference type="SAM" id="MobiDB-lite"/>
    </source>
</evidence>
<organism evidence="2 3">
    <name type="scientific">Schistosoma mattheei</name>
    <dbReference type="NCBI Taxonomy" id="31246"/>
    <lineage>
        <taxon>Eukaryota</taxon>
        <taxon>Metazoa</taxon>
        <taxon>Spiralia</taxon>
        <taxon>Lophotrochozoa</taxon>
        <taxon>Platyhelminthes</taxon>
        <taxon>Trematoda</taxon>
        <taxon>Digenea</taxon>
        <taxon>Strigeidida</taxon>
        <taxon>Schistosomatoidea</taxon>
        <taxon>Schistosomatidae</taxon>
        <taxon>Schistosoma</taxon>
    </lineage>
</organism>
<feature type="compositionally biased region" description="Polar residues" evidence="1">
    <location>
        <begin position="78"/>
        <end position="91"/>
    </location>
</feature>
<dbReference type="EMBL" id="UZAL01032825">
    <property type="protein sequence ID" value="VDP61910.1"/>
    <property type="molecule type" value="Genomic_DNA"/>
</dbReference>
<name>A0A183PEL9_9TREM</name>
<evidence type="ECO:0000313" key="2">
    <source>
        <dbReference type="EMBL" id="VDP61910.1"/>
    </source>
</evidence>
<reference evidence="2 3" key="1">
    <citation type="submission" date="2018-11" db="EMBL/GenBank/DDBJ databases">
        <authorList>
            <consortium name="Pathogen Informatics"/>
        </authorList>
    </citation>
    <scope>NUCLEOTIDE SEQUENCE [LARGE SCALE GENOMIC DNA]</scope>
    <source>
        <strain>Denwood</strain>
        <strain evidence="3">Zambia</strain>
    </source>
</reference>
<evidence type="ECO:0000313" key="3">
    <source>
        <dbReference type="Proteomes" id="UP000269396"/>
    </source>
</evidence>
<keyword evidence="3" id="KW-1185">Reference proteome</keyword>
<accession>A0A183PEL9</accession>
<sequence length="102" mass="12003">MDWKSKDSNPTDEEHMELETTFSQHQSQNLQYERQNSSIVWSLNLENYHNHRKKCTSIFKQLSTEDTRNRLLIEHHQQQPTVGGENTSFQSLRELEKNDGGG</sequence>
<protein>
    <submittedName>
        <fullName evidence="2">Uncharacterized protein</fullName>
    </submittedName>
</protein>
<dbReference type="Proteomes" id="UP000269396">
    <property type="component" value="Unassembled WGS sequence"/>
</dbReference>